<organism evidence="1 2">
    <name type="scientific">Chryseobacterium caseinilyticum</name>
    <dbReference type="NCBI Taxonomy" id="2771428"/>
    <lineage>
        <taxon>Bacteria</taxon>
        <taxon>Pseudomonadati</taxon>
        <taxon>Bacteroidota</taxon>
        <taxon>Flavobacteriia</taxon>
        <taxon>Flavobacteriales</taxon>
        <taxon>Weeksellaceae</taxon>
        <taxon>Chryseobacterium group</taxon>
        <taxon>Chryseobacterium</taxon>
    </lineage>
</organism>
<reference evidence="1 2" key="1">
    <citation type="submission" date="2020-09" db="EMBL/GenBank/DDBJ databases">
        <title>Genome seq and assembly of Chryseobacterium sp.</title>
        <authorList>
            <person name="Chhetri G."/>
        </authorList>
    </citation>
    <scope>NUCLEOTIDE SEQUENCE [LARGE SCALE GENOMIC DNA]</scope>
    <source>
        <strain evidence="1 2">GCR10</strain>
    </source>
</reference>
<evidence type="ECO:0000313" key="2">
    <source>
        <dbReference type="Proteomes" id="UP000637299"/>
    </source>
</evidence>
<evidence type="ECO:0000313" key="1">
    <source>
        <dbReference type="EMBL" id="MBD8083108.1"/>
    </source>
</evidence>
<proteinExistence type="predicted"/>
<comment type="caution">
    <text evidence="1">The sequence shown here is derived from an EMBL/GenBank/DDBJ whole genome shotgun (WGS) entry which is preliminary data.</text>
</comment>
<keyword evidence="2" id="KW-1185">Reference proteome</keyword>
<sequence length="329" mass="38746">MKEITLSKKELQHRLNSIKINYEGLKPRKYGVSVKYFSGTENKPSKRIDYEVTADLQIINGIGTISLDKKNIFYNRHSPDLINEIISDSITKSIYPIETTINERGNSTCEILNHDEIINRWKQNKELLSEKYQSKALDEFFAVADRKINSKLQIERSLHHDWFWNLFFHPRLISYGDYRQVETDLLLSVIAYQAPVRFHGVQTIEKIPTDYHSFVIRFESDEIKARKYFYPKNSADDFTLYMSLCVEFDSDLYHHFPMHTRAIFQIYSKNMDGSKLITKKIEFTMYQIDSDGYQNKTLSVESPFITGGLVKLPPNKWGFDNFENLENNW</sequence>
<accession>A0ABR8ZCR8</accession>
<protein>
    <submittedName>
        <fullName evidence="1">Uncharacterized protein</fullName>
    </submittedName>
</protein>
<dbReference type="Proteomes" id="UP000637299">
    <property type="component" value="Unassembled WGS sequence"/>
</dbReference>
<gene>
    <name evidence="1" type="ORF">IC610_11855</name>
</gene>
<dbReference type="EMBL" id="JACYFS010000003">
    <property type="protein sequence ID" value="MBD8083108.1"/>
    <property type="molecule type" value="Genomic_DNA"/>
</dbReference>
<name>A0ABR8ZCR8_9FLAO</name>
<dbReference type="RefSeq" id="WP_191737048.1">
    <property type="nucleotide sequence ID" value="NZ_JACYFS010000003.1"/>
</dbReference>